<dbReference type="SMART" id="SM00421">
    <property type="entry name" value="HTH_LUXR"/>
    <property type="match status" value="1"/>
</dbReference>
<dbReference type="Pfam" id="PF00196">
    <property type="entry name" value="GerE"/>
    <property type="match status" value="1"/>
</dbReference>
<feature type="domain" description="HTH luxR-type" evidence="4">
    <location>
        <begin position="171"/>
        <end position="236"/>
    </location>
</feature>
<dbReference type="InterPro" id="IPR005143">
    <property type="entry name" value="TF_LuxR_autoind-bd_dom"/>
</dbReference>
<keyword evidence="3" id="KW-0804">Transcription</keyword>
<dbReference type="SUPFAM" id="SSF46894">
    <property type="entry name" value="C-terminal effector domain of the bipartite response regulators"/>
    <property type="match status" value="1"/>
</dbReference>
<sequence length="255" mass="27983">MPDLAFAQNFIDLSRSAASVDALFAMLADAARYIGFPNVSIVPVFAAATDEPPCFLQCNNYPEGWEEFFLSQELFQSCPVLRTSQDTTVGFRWDEIVDPTDEERATIEASRRLGLGEGFTVPSCLLGLAHGSVNFVTKPGVSIPCHRRRLVAEIIGSHSLEQLYRICLPRSDRKPVKLTARQMEIVLLAMQGKSDSVIAQLLGITPGSVNETMGRALKAYKVAHRIQLALRAVWSGEVTLIQAIGVNPVPTRLGR</sequence>
<evidence type="ECO:0000256" key="3">
    <source>
        <dbReference type="ARBA" id="ARBA00023163"/>
    </source>
</evidence>
<dbReference type="Gene3D" id="1.10.10.10">
    <property type="entry name" value="Winged helix-like DNA-binding domain superfamily/Winged helix DNA-binding domain"/>
    <property type="match status" value="1"/>
</dbReference>
<dbReference type="Proteomes" id="UP000706039">
    <property type="component" value="Unassembled WGS sequence"/>
</dbReference>
<dbReference type="InterPro" id="IPR016032">
    <property type="entry name" value="Sig_transdc_resp-reg_C-effctor"/>
</dbReference>
<dbReference type="Gene3D" id="3.30.450.80">
    <property type="entry name" value="Transcription factor LuxR-like, autoinducer-binding domain"/>
    <property type="match status" value="1"/>
</dbReference>
<keyword evidence="6" id="KW-1185">Reference proteome</keyword>
<evidence type="ECO:0000256" key="2">
    <source>
        <dbReference type="ARBA" id="ARBA00023125"/>
    </source>
</evidence>
<protein>
    <submittedName>
        <fullName evidence="5">LuxR family transcriptional regulator</fullName>
    </submittedName>
</protein>
<keyword evidence="2" id="KW-0238">DNA-binding</keyword>
<dbReference type="SUPFAM" id="SSF75516">
    <property type="entry name" value="Pheromone-binding domain of LuxR-like quorum-sensing transcription factors"/>
    <property type="match status" value="1"/>
</dbReference>
<proteinExistence type="predicted"/>
<name>A0ABS7PIE1_9SPHN</name>
<evidence type="ECO:0000259" key="4">
    <source>
        <dbReference type="PROSITE" id="PS50043"/>
    </source>
</evidence>
<reference evidence="5 6" key="1">
    <citation type="submission" date="2021-08" db="EMBL/GenBank/DDBJ databases">
        <authorList>
            <person name="Tuo L."/>
        </authorList>
    </citation>
    <scope>NUCLEOTIDE SEQUENCE [LARGE SCALE GENOMIC DNA]</scope>
    <source>
        <strain evidence="5 6">JCM 31229</strain>
    </source>
</reference>
<comment type="caution">
    <text evidence="5">The sequence shown here is derived from an EMBL/GenBank/DDBJ whole genome shotgun (WGS) entry which is preliminary data.</text>
</comment>
<keyword evidence="1" id="KW-0805">Transcription regulation</keyword>
<dbReference type="EMBL" id="JAINVV010000001">
    <property type="protein sequence ID" value="MBY8821061.1"/>
    <property type="molecule type" value="Genomic_DNA"/>
</dbReference>
<dbReference type="InterPro" id="IPR036693">
    <property type="entry name" value="TF_LuxR_autoind-bd_dom_sf"/>
</dbReference>
<gene>
    <name evidence="5" type="ORF">K7G82_02080</name>
</gene>
<evidence type="ECO:0000313" key="6">
    <source>
        <dbReference type="Proteomes" id="UP000706039"/>
    </source>
</evidence>
<dbReference type="RefSeq" id="WP_222988151.1">
    <property type="nucleotide sequence ID" value="NZ_JAINVV010000001.1"/>
</dbReference>
<evidence type="ECO:0000256" key="1">
    <source>
        <dbReference type="ARBA" id="ARBA00023015"/>
    </source>
</evidence>
<dbReference type="PROSITE" id="PS50043">
    <property type="entry name" value="HTH_LUXR_2"/>
    <property type="match status" value="1"/>
</dbReference>
<accession>A0ABS7PIE1</accession>
<dbReference type="InterPro" id="IPR036388">
    <property type="entry name" value="WH-like_DNA-bd_sf"/>
</dbReference>
<organism evidence="5 6">
    <name type="scientific">Sphingomonas colocasiae</name>
    <dbReference type="NCBI Taxonomy" id="1848973"/>
    <lineage>
        <taxon>Bacteria</taxon>
        <taxon>Pseudomonadati</taxon>
        <taxon>Pseudomonadota</taxon>
        <taxon>Alphaproteobacteria</taxon>
        <taxon>Sphingomonadales</taxon>
        <taxon>Sphingomonadaceae</taxon>
        <taxon>Sphingomonas</taxon>
    </lineage>
</organism>
<dbReference type="Pfam" id="PF03472">
    <property type="entry name" value="Autoind_bind"/>
    <property type="match status" value="1"/>
</dbReference>
<dbReference type="InterPro" id="IPR000792">
    <property type="entry name" value="Tscrpt_reg_LuxR_C"/>
</dbReference>
<evidence type="ECO:0000313" key="5">
    <source>
        <dbReference type="EMBL" id="MBY8821061.1"/>
    </source>
</evidence>